<gene>
    <name evidence="1" type="primary">ORF155584</name>
</gene>
<protein>
    <submittedName>
        <fullName evidence="1">Uncharacterized protein</fullName>
    </submittedName>
</protein>
<name>A0A0B7B1K7_9EUPU</name>
<sequence>MIKIVCQADHSDGSKQYFFCIHCNENLEKTMMEGGIPGKAQKRKKGKINTKYDGVVDSEFNNTMH</sequence>
<dbReference type="EMBL" id="HACG01039897">
    <property type="protein sequence ID" value="CEK86762.1"/>
    <property type="molecule type" value="Transcribed_RNA"/>
</dbReference>
<evidence type="ECO:0000313" key="1">
    <source>
        <dbReference type="EMBL" id="CEK86762.1"/>
    </source>
</evidence>
<proteinExistence type="predicted"/>
<accession>A0A0B7B1K7</accession>
<organism evidence="1">
    <name type="scientific">Arion vulgaris</name>
    <dbReference type="NCBI Taxonomy" id="1028688"/>
    <lineage>
        <taxon>Eukaryota</taxon>
        <taxon>Metazoa</taxon>
        <taxon>Spiralia</taxon>
        <taxon>Lophotrochozoa</taxon>
        <taxon>Mollusca</taxon>
        <taxon>Gastropoda</taxon>
        <taxon>Heterobranchia</taxon>
        <taxon>Euthyneura</taxon>
        <taxon>Panpulmonata</taxon>
        <taxon>Eupulmonata</taxon>
        <taxon>Stylommatophora</taxon>
        <taxon>Helicina</taxon>
        <taxon>Arionoidea</taxon>
        <taxon>Arionidae</taxon>
        <taxon>Arion</taxon>
    </lineage>
</organism>
<dbReference type="AlphaFoldDB" id="A0A0B7B1K7"/>
<reference evidence="1" key="1">
    <citation type="submission" date="2014-12" db="EMBL/GenBank/DDBJ databases">
        <title>Insight into the proteome of Arion vulgaris.</title>
        <authorList>
            <person name="Aradska J."/>
            <person name="Bulat T."/>
            <person name="Smidak R."/>
            <person name="Sarate P."/>
            <person name="Gangsoo J."/>
            <person name="Sialana F."/>
            <person name="Bilban M."/>
            <person name="Lubec G."/>
        </authorList>
    </citation>
    <scope>NUCLEOTIDE SEQUENCE</scope>
    <source>
        <tissue evidence="1">Skin</tissue>
    </source>
</reference>